<dbReference type="EMBL" id="QQWO01000011">
    <property type="protein sequence ID" value="RSV01811.1"/>
    <property type="molecule type" value="Genomic_DNA"/>
</dbReference>
<gene>
    <name evidence="3" type="ORF">BRX40_10090</name>
    <name evidence="4" type="ORF">CA257_13995</name>
</gene>
<sequence>MIAADLRAIDEAAALWVQRMALPVQDSATAAAFDRWILDDPRHVDSYARMAQLWQSDGLRRALAANDSPDAAGIAPRLPGAAHRLWRRAALMIPAVAAAVLLLIVAPPLLRDPLRYAAPAGEMRAVTLPDRSRVRLAPGAQIAVRITPWSRDVTLERGQAFFDIAHERVRGFAVDAGTARVRVLGTAFDIDRLDGEAVVRVYRGTVSVGAGAGRQWQLSAGSGIALRGGNAITIDGITGSHPDWADGWFDASNTPIRQLIAHLNRGAAVPARLADPMLGELQVTGRFRLSDPEDALAAVAAIHDLKLHRDAHGLVLSR</sequence>
<dbReference type="Proteomes" id="UP000286681">
    <property type="component" value="Unassembled WGS sequence"/>
</dbReference>
<dbReference type="GO" id="GO:0016989">
    <property type="term" value="F:sigma factor antagonist activity"/>
    <property type="evidence" value="ECO:0007669"/>
    <property type="project" value="TreeGrafter"/>
</dbReference>
<dbReference type="InterPro" id="IPR006860">
    <property type="entry name" value="FecR"/>
</dbReference>
<evidence type="ECO:0000313" key="5">
    <source>
        <dbReference type="Proteomes" id="UP000185161"/>
    </source>
</evidence>
<dbReference type="STRING" id="93064.BRX40_10090"/>
<keyword evidence="1" id="KW-1133">Transmembrane helix</keyword>
<dbReference type="EMBL" id="CP018820">
    <property type="protein sequence ID" value="APR52726.1"/>
    <property type="molecule type" value="Genomic_DNA"/>
</dbReference>
<protein>
    <recommendedName>
        <fullName evidence="2">FecR protein domain-containing protein</fullName>
    </recommendedName>
</protein>
<dbReference type="PANTHER" id="PTHR30273:SF2">
    <property type="entry name" value="PROTEIN FECR"/>
    <property type="match status" value="1"/>
</dbReference>
<evidence type="ECO:0000313" key="6">
    <source>
        <dbReference type="Proteomes" id="UP000286681"/>
    </source>
</evidence>
<reference evidence="4 6" key="3">
    <citation type="submission" date="2018-07" db="EMBL/GenBank/DDBJ databases">
        <title>Genomic and Epidemiologic Investigation of an Indolent Hospital Outbreak.</title>
        <authorList>
            <person name="Johnson R.C."/>
            <person name="Deming C."/>
            <person name="Conlan S."/>
            <person name="Zellmer C.J."/>
            <person name="Michelin A.V."/>
            <person name="Lee-Lin S."/>
            <person name="Thomas P.J."/>
            <person name="Park M."/>
            <person name="Weingarten R.A."/>
            <person name="Less J."/>
            <person name="Dekker J.P."/>
            <person name="Frank K.M."/>
            <person name="Musser K.A."/>
            <person name="Mcquiston J.R."/>
            <person name="Henderson D.K."/>
            <person name="Lau A.F."/>
            <person name="Palmore T.N."/>
            <person name="Segre J.A."/>
        </authorList>
    </citation>
    <scope>NUCLEOTIDE SEQUENCE [LARGE SCALE GENOMIC DNA]</scope>
    <source>
        <strain evidence="4 6">SK-NIH.Env10_0317</strain>
    </source>
</reference>
<proteinExistence type="predicted"/>
<dbReference type="Pfam" id="PF04773">
    <property type="entry name" value="FecR"/>
    <property type="match status" value="1"/>
</dbReference>
<evidence type="ECO:0000313" key="3">
    <source>
        <dbReference type="EMBL" id="APR52726.1"/>
    </source>
</evidence>
<feature type="domain" description="FecR protein" evidence="2">
    <location>
        <begin position="116"/>
        <end position="206"/>
    </location>
</feature>
<keyword evidence="1" id="KW-0812">Transmembrane</keyword>
<reference evidence="3" key="1">
    <citation type="submission" date="2016-12" db="EMBL/GenBank/DDBJ databases">
        <title>Whole genome sequencing of Sphingomonas koreensis.</title>
        <authorList>
            <person name="Conlan S."/>
            <person name="Thomas P.J."/>
            <person name="Mullikin J."/>
            <person name="Palmore T.N."/>
            <person name="Frank K.M."/>
            <person name="Segre J.A."/>
        </authorList>
    </citation>
    <scope>NUCLEOTIDE SEQUENCE</scope>
    <source>
        <strain evidence="3">ABOJV</strain>
    </source>
</reference>
<dbReference type="PANTHER" id="PTHR30273">
    <property type="entry name" value="PERIPLASMIC SIGNAL SENSOR AND SIGMA FACTOR ACTIVATOR FECR-RELATED"/>
    <property type="match status" value="1"/>
</dbReference>
<evidence type="ECO:0000259" key="2">
    <source>
        <dbReference type="Pfam" id="PF04773"/>
    </source>
</evidence>
<dbReference type="KEGG" id="skr:BRX40_10090"/>
<reference evidence="5" key="2">
    <citation type="submission" date="2016-12" db="EMBL/GenBank/DDBJ databases">
        <title>Whole genome sequencing of Sphingomonas sp. ABOJV.</title>
        <authorList>
            <person name="Conlan S."/>
            <person name="Thomas P.J."/>
            <person name="Mullikin J."/>
            <person name="Palmore T.N."/>
            <person name="Frank K.M."/>
            <person name="Segre J.A."/>
        </authorList>
    </citation>
    <scope>NUCLEOTIDE SEQUENCE [LARGE SCALE GENOMIC DNA]</scope>
    <source>
        <strain evidence="5">ABOJV</strain>
    </source>
</reference>
<dbReference type="Proteomes" id="UP000185161">
    <property type="component" value="Chromosome"/>
</dbReference>
<dbReference type="AlphaFoldDB" id="A0A1L6JA45"/>
<keyword evidence="5" id="KW-1185">Reference proteome</keyword>
<dbReference type="GeneID" id="44132909"/>
<dbReference type="OrthoDB" id="9798846at2"/>
<dbReference type="Gene3D" id="2.60.120.1440">
    <property type="match status" value="1"/>
</dbReference>
<dbReference type="PIRSF" id="PIRSF018266">
    <property type="entry name" value="FecR"/>
    <property type="match status" value="1"/>
</dbReference>
<evidence type="ECO:0000313" key="4">
    <source>
        <dbReference type="EMBL" id="RSV01811.1"/>
    </source>
</evidence>
<dbReference type="InterPro" id="IPR012373">
    <property type="entry name" value="Ferrdict_sens_TM"/>
</dbReference>
<organism evidence="3 5">
    <name type="scientific">Sphingomonas koreensis</name>
    <dbReference type="NCBI Taxonomy" id="93064"/>
    <lineage>
        <taxon>Bacteria</taxon>
        <taxon>Pseudomonadati</taxon>
        <taxon>Pseudomonadota</taxon>
        <taxon>Alphaproteobacteria</taxon>
        <taxon>Sphingomonadales</taxon>
        <taxon>Sphingomonadaceae</taxon>
        <taxon>Sphingomonas</taxon>
    </lineage>
</organism>
<keyword evidence="1" id="KW-0472">Membrane</keyword>
<accession>A0A1L6JA45</accession>
<name>A0A1L6JA45_9SPHN</name>
<feature type="transmembrane region" description="Helical" evidence="1">
    <location>
        <begin position="89"/>
        <end position="110"/>
    </location>
</feature>
<evidence type="ECO:0000256" key="1">
    <source>
        <dbReference type="SAM" id="Phobius"/>
    </source>
</evidence>
<dbReference type="RefSeq" id="WP_075151488.1">
    <property type="nucleotide sequence ID" value="NZ_CP018820.1"/>
</dbReference>